<evidence type="ECO:0000313" key="3">
    <source>
        <dbReference type="Proteomes" id="UP000193944"/>
    </source>
</evidence>
<evidence type="ECO:0000256" key="1">
    <source>
        <dbReference type="SAM" id="SignalP"/>
    </source>
</evidence>
<dbReference type="AlphaFoldDB" id="A0A1Y1XBB8"/>
<dbReference type="EMBL" id="MCFG01000082">
    <property type="protein sequence ID" value="ORX83023.1"/>
    <property type="molecule type" value="Genomic_DNA"/>
</dbReference>
<reference evidence="2 3" key="1">
    <citation type="submission" date="2016-08" db="EMBL/GenBank/DDBJ databases">
        <title>A Parts List for Fungal Cellulosomes Revealed by Comparative Genomics.</title>
        <authorList>
            <consortium name="DOE Joint Genome Institute"/>
            <person name="Haitjema C.H."/>
            <person name="Gilmore S.P."/>
            <person name="Henske J.K."/>
            <person name="Solomon K.V."/>
            <person name="De Groot R."/>
            <person name="Kuo A."/>
            <person name="Mondo S.J."/>
            <person name="Salamov A.A."/>
            <person name="Labutti K."/>
            <person name="Zhao Z."/>
            <person name="Chiniquy J."/>
            <person name="Barry K."/>
            <person name="Brewer H.M."/>
            <person name="Purvine S.O."/>
            <person name="Wright A.T."/>
            <person name="Boxma B."/>
            <person name="Van Alen T."/>
            <person name="Hackstein J.H."/>
            <person name="Baker S.E."/>
            <person name="Grigoriev I.V."/>
            <person name="O'Malley M.A."/>
        </authorList>
    </citation>
    <scope>NUCLEOTIDE SEQUENCE [LARGE SCALE GENOMIC DNA]</scope>
    <source>
        <strain evidence="2 3">S4</strain>
    </source>
</reference>
<feature type="chain" id="PRO_5011004158" evidence="1">
    <location>
        <begin position="22"/>
        <end position="153"/>
    </location>
</feature>
<organism evidence="2 3">
    <name type="scientific">Anaeromyces robustus</name>
    <dbReference type="NCBI Taxonomy" id="1754192"/>
    <lineage>
        <taxon>Eukaryota</taxon>
        <taxon>Fungi</taxon>
        <taxon>Fungi incertae sedis</taxon>
        <taxon>Chytridiomycota</taxon>
        <taxon>Chytridiomycota incertae sedis</taxon>
        <taxon>Neocallimastigomycetes</taxon>
        <taxon>Neocallimastigales</taxon>
        <taxon>Neocallimastigaceae</taxon>
        <taxon>Anaeromyces</taxon>
    </lineage>
</organism>
<dbReference type="Proteomes" id="UP000193944">
    <property type="component" value="Unassembled WGS sequence"/>
</dbReference>
<keyword evidence="1" id="KW-0732">Signal</keyword>
<dbReference type="OrthoDB" id="10332816at2759"/>
<comment type="caution">
    <text evidence="2">The sequence shown here is derived from an EMBL/GenBank/DDBJ whole genome shotgun (WGS) entry which is preliminary data.</text>
</comment>
<name>A0A1Y1XBB8_9FUNG</name>
<feature type="signal peptide" evidence="1">
    <location>
        <begin position="1"/>
        <end position="21"/>
    </location>
</feature>
<keyword evidence="3" id="KW-1185">Reference proteome</keyword>
<gene>
    <name evidence="2" type="ORF">BCR32DRAFT_278399</name>
</gene>
<accession>A0A1Y1XBB8</accession>
<protein>
    <submittedName>
        <fullName evidence="2">Uncharacterized protein</fullName>
    </submittedName>
</protein>
<proteinExistence type="predicted"/>
<evidence type="ECO:0000313" key="2">
    <source>
        <dbReference type="EMBL" id="ORX83023.1"/>
    </source>
</evidence>
<reference evidence="2 3" key="2">
    <citation type="submission" date="2016-08" db="EMBL/GenBank/DDBJ databases">
        <title>Pervasive Adenine N6-methylation of Active Genes in Fungi.</title>
        <authorList>
            <consortium name="DOE Joint Genome Institute"/>
            <person name="Mondo S.J."/>
            <person name="Dannebaum R.O."/>
            <person name="Kuo R.C."/>
            <person name="Labutti K."/>
            <person name="Haridas S."/>
            <person name="Kuo A."/>
            <person name="Salamov A."/>
            <person name="Ahrendt S.R."/>
            <person name="Lipzen A."/>
            <person name="Sullivan W."/>
            <person name="Andreopoulos W.B."/>
            <person name="Clum A."/>
            <person name="Lindquist E."/>
            <person name="Daum C."/>
            <person name="Ramamoorthy G.K."/>
            <person name="Gryganskyi A."/>
            <person name="Culley D."/>
            <person name="Magnuson J.K."/>
            <person name="James T.Y."/>
            <person name="O'Malley M.A."/>
            <person name="Stajich J.E."/>
            <person name="Spatafora J.W."/>
            <person name="Visel A."/>
            <person name="Grigoriev I.V."/>
        </authorList>
    </citation>
    <scope>NUCLEOTIDE SEQUENCE [LARGE SCALE GENOMIC DNA]</scope>
    <source>
        <strain evidence="2 3">S4</strain>
    </source>
</reference>
<sequence>MRNFRFIVLSFIFCCYLTCYGVPHDAALSVNIVNSLNNTVTFFPSKLFISDIVEKKELTMFEIPANREYLLSEKFSNFDQYKIAAHTDIFLREIEIKVENVLIGIMKLFCSKFCPDPFYRLEIKENNQGFIVRKKKFRRRGGPTTLEIIKKEH</sequence>